<dbReference type="CDD" id="cd07731">
    <property type="entry name" value="ComA-like_MBL-fold"/>
    <property type="match status" value="1"/>
</dbReference>
<feature type="transmembrane region" description="Helical" evidence="6">
    <location>
        <begin position="379"/>
        <end position="404"/>
    </location>
</feature>
<dbReference type="Gene3D" id="3.60.15.10">
    <property type="entry name" value="Ribonuclease Z/Hydroxyacylglutathione hydrolase-like"/>
    <property type="match status" value="1"/>
</dbReference>
<dbReference type="PATRIC" id="fig|1423755.3.peg.892"/>
<dbReference type="InterPro" id="IPR004477">
    <property type="entry name" value="ComEC_N"/>
</dbReference>
<keyword evidence="3 6" id="KW-0812">Transmembrane</keyword>
<evidence type="ECO:0000256" key="4">
    <source>
        <dbReference type="ARBA" id="ARBA00022989"/>
    </source>
</evidence>
<feature type="transmembrane region" description="Helical" evidence="6">
    <location>
        <begin position="314"/>
        <end position="335"/>
    </location>
</feature>
<dbReference type="GO" id="GO:0005886">
    <property type="term" value="C:plasma membrane"/>
    <property type="evidence" value="ECO:0007669"/>
    <property type="project" value="UniProtKB-SubCell"/>
</dbReference>
<reference evidence="9 10" key="1">
    <citation type="journal article" date="2015" name="Genome Announc.">
        <title>Expanding the biotechnology potential of lactobacilli through comparative genomics of 213 strains and associated genera.</title>
        <authorList>
            <person name="Sun Z."/>
            <person name="Harris H.M."/>
            <person name="McCann A."/>
            <person name="Guo C."/>
            <person name="Argimon S."/>
            <person name="Zhang W."/>
            <person name="Yang X."/>
            <person name="Jeffery I.B."/>
            <person name="Cooney J.C."/>
            <person name="Kagawa T.F."/>
            <person name="Liu W."/>
            <person name="Song Y."/>
            <person name="Salvetti E."/>
            <person name="Wrobel A."/>
            <person name="Rasinkangas P."/>
            <person name="Parkhill J."/>
            <person name="Rea M.C."/>
            <person name="O'Sullivan O."/>
            <person name="Ritari J."/>
            <person name="Douillard F.P."/>
            <person name="Paul Ross R."/>
            <person name="Yang R."/>
            <person name="Briner A.E."/>
            <person name="Felis G.E."/>
            <person name="de Vos W.M."/>
            <person name="Barrangou R."/>
            <person name="Klaenhammer T.R."/>
            <person name="Caufield P.W."/>
            <person name="Cui Y."/>
            <person name="Zhang H."/>
            <person name="O'Toole P.W."/>
        </authorList>
    </citation>
    <scope>NUCLEOTIDE SEQUENCE [LARGE SCALE GENOMIC DNA]</scope>
    <source>
        <strain evidence="9 10">DSM 18933</strain>
    </source>
</reference>
<dbReference type="InterPro" id="IPR052159">
    <property type="entry name" value="Competence_DNA_uptake"/>
</dbReference>
<evidence type="ECO:0000259" key="7">
    <source>
        <dbReference type="Pfam" id="PF00753"/>
    </source>
</evidence>
<dbReference type="Pfam" id="PF03772">
    <property type="entry name" value="Competence"/>
    <property type="match status" value="1"/>
</dbReference>
<evidence type="ECO:0000256" key="3">
    <source>
        <dbReference type="ARBA" id="ARBA00022692"/>
    </source>
</evidence>
<dbReference type="PANTHER" id="PTHR30619">
    <property type="entry name" value="DNA INTERNALIZATION/COMPETENCE PROTEIN COMEC/REC2"/>
    <property type="match status" value="1"/>
</dbReference>
<dbReference type="SUPFAM" id="SSF56281">
    <property type="entry name" value="Metallo-hydrolase/oxidoreductase"/>
    <property type="match status" value="1"/>
</dbReference>
<feature type="transmembrane region" description="Helical" evidence="6">
    <location>
        <begin position="198"/>
        <end position="220"/>
    </location>
</feature>
<sequence>MIRQISFFSSILCLCLVYIFFSSSWIFLLLLLLIFIRILTLRNNLILLIILLIVLGIVSNYFMLNQNIRRKIIRNEIRVTNQHIKVYPDNIKVNGNLVTLTGFWDERKQNIMVSYRVKSKAEKEKFAKINQILYLSCDGVVSNIRGPGNENEFNFQRLNYSKKIYNTLQCKKIIFSKLPKQNPIQNINNRIHIIRIKIFLYLNALPYNLRGYAVMLTIGMRNQDFEKVNQNIKNMGLLYIFCLSGMHVQYIVKFIKKLLQSLRITSDWTSVILLFILPCYLILAGSSSSIIRAVMMVWLPIFSDLILKNKLDTLTSWSLTMLINLVFNPLIAYNMGMQLSYLLSLALILCENKNIIELNLKMTGYSIPLMLWHTYQWNLLTTIFSICIVPVFEFVIIPAVALGIFIHPFTGISENILALISLSFSFFNKLPFLVTFGKPSLWVVVLLILNMFLLEIDSFRKFGLIFQVGIYLFSFFQIHYFSPEEVTFFDIGQGDSALIKGKGSRDVTVIDTGGRVAFKQKKWQQPQTQTTSGQRVIQNYLYSKGITRINSLYLTHKDDDHIGNFPSLSKGMKIDEIYVPSGMEAENNFLDKVNQTTLYRTRIVPITSQNYSKQNSLQILHPFERGKGENEDSLVLIYSFKGIKFLFMGDLDQENELKILQRYPALKCDVLKVGHHGSKTSSSADFISTIKPKEAIISAGYHNMYQHPNIETIETLNLNNVVYNITFETGMVKFIESKNRVKEVIYRENKVKNVGERIQ</sequence>
<evidence type="ECO:0000259" key="8">
    <source>
        <dbReference type="Pfam" id="PF03772"/>
    </source>
</evidence>
<dbReference type="eggNOG" id="COG2333">
    <property type="taxonomic scope" value="Bacteria"/>
</dbReference>
<feature type="transmembrane region" description="Helical" evidence="6">
    <location>
        <begin position="45"/>
        <end position="64"/>
    </location>
</feature>
<dbReference type="PANTHER" id="PTHR30619:SF7">
    <property type="entry name" value="BETA-LACTAMASE DOMAIN PROTEIN"/>
    <property type="match status" value="1"/>
</dbReference>
<keyword evidence="5 6" id="KW-0472">Membrane</keyword>
<feature type="transmembrane region" description="Helical" evidence="6">
    <location>
        <begin position="232"/>
        <end position="252"/>
    </location>
</feature>
<evidence type="ECO:0000313" key="10">
    <source>
        <dbReference type="Proteomes" id="UP000051054"/>
    </source>
</evidence>
<name>A0A0R1WTJ2_9LACO</name>
<evidence type="ECO:0000256" key="1">
    <source>
        <dbReference type="ARBA" id="ARBA00004651"/>
    </source>
</evidence>
<comment type="subcellular location">
    <subcellularLocation>
        <location evidence="1">Cell membrane</location>
        <topology evidence="1">Multi-pass membrane protein</topology>
    </subcellularLocation>
</comment>
<feature type="domain" description="Metallo-beta-lactamase" evidence="7">
    <location>
        <begin position="492"/>
        <end position="700"/>
    </location>
</feature>
<feature type="transmembrane region" description="Helical" evidence="6">
    <location>
        <begin position="264"/>
        <end position="283"/>
    </location>
</feature>
<dbReference type="InterPro" id="IPR035681">
    <property type="entry name" value="ComA-like_MBL"/>
</dbReference>
<comment type="caution">
    <text evidence="9">The sequence shown here is derived from an EMBL/GenBank/DDBJ whole genome shotgun (WGS) entry which is preliminary data.</text>
</comment>
<protein>
    <submittedName>
        <fullName evidence="9">Late competence protein comec, dna transport</fullName>
    </submittedName>
</protein>
<dbReference type="GO" id="GO:0030420">
    <property type="term" value="P:establishment of competence for transformation"/>
    <property type="evidence" value="ECO:0007669"/>
    <property type="project" value="InterPro"/>
</dbReference>
<dbReference type="Pfam" id="PF00753">
    <property type="entry name" value="Lactamase_B"/>
    <property type="match status" value="1"/>
</dbReference>
<dbReference type="InterPro" id="IPR036866">
    <property type="entry name" value="RibonucZ/Hydroxyglut_hydro"/>
</dbReference>
<keyword evidence="10" id="KW-1185">Reference proteome</keyword>
<accession>A0A0R1WTJ2</accession>
<feature type="transmembrane region" description="Helical" evidence="6">
    <location>
        <begin position="463"/>
        <end position="481"/>
    </location>
</feature>
<keyword evidence="2" id="KW-1003">Cell membrane</keyword>
<feature type="domain" description="ComEC/Rec2-related protein" evidence="8">
    <location>
        <begin position="216"/>
        <end position="454"/>
    </location>
</feature>
<dbReference type="AlphaFoldDB" id="A0A0R1WTJ2"/>
<organism evidence="9 10">
    <name type="scientific">Ligilactobacillus hayakitensis DSM 18933 = JCM 14209</name>
    <dbReference type="NCBI Taxonomy" id="1423755"/>
    <lineage>
        <taxon>Bacteria</taxon>
        <taxon>Bacillati</taxon>
        <taxon>Bacillota</taxon>
        <taxon>Bacilli</taxon>
        <taxon>Lactobacillales</taxon>
        <taxon>Lactobacillaceae</taxon>
        <taxon>Ligilactobacillus</taxon>
    </lineage>
</organism>
<dbReference type="Proteomes" id="UP000051054">
    <property type="component" value="Unassembled WGS sequence"/>
</dbReference>
<dbReference type="NCBIfam" id="TIGR00360">
    <property type="entry name" value="ComEC_N-term"/>
    <property type="match status" value="1"/>
</dbReference>
<dbReference type="InterPro" id="IPR004797">
    <property type="entry name" value="Competence_ComEC/Rec2"/>
</dbReference>
<keyword evidence="4 6" id="KW-1133">Transmembrane helix</keyword>
<feature type="transmembrane region" description="Helical" evidence="6">
    <location>
        <begin position="12"/>
        <end position="39"/>
    </location>
</feature>
<dbReference type="EMBL" id="AZGD01000090">
    <property type="protein sequence ID" value="KRM19049.1"/>
    <property type="molecule type" value="Genomic_DNA"/>
</dbReference>
<evidence type="ECO:0000256" key="2">
    <source>
        <dbReference type="ARBA" id="ARBA00022475"/>
    </source>
</evidence>
<proteinExistence type="predicted"/>
<gene>
    <name evidence="9" type="ORF">FC40_GL000838</name>
</gene>
<evidence type="ECO:0000313" key="9">
    <source>
        <dbReference type="EMBL" id="KRM19049.1"/>
    </source>
</evidence>
<evidence type="ECO:0000256" key="6">
    <source>
        <dbReference type="SAM" id="Phobius"/>
    </source>
</evidence>
<dbReference type="eggNOG" id="COG0658">
    <property type="taxonomic scope" value="Bacteria"/>
</dbReference>
<dbReference type="InterPro" id="IPR001279">
    <property type="entry name" value="Metallo-B-lactamas"/>
</dbReference>
<dbReference type="STRING" id="1423755.FC40_GL000838"/>
<feature type="transmembrane region" description="Helical" evidence="6">
    <location>
        <begin position="440"/>
        <end position="456"/>
    </location>
</feature>
<evidence type="ECO:0000256" key="5">
    <source>
        <dbReference type="ARBA" id="ARBA00023136"/>
    </source>
</evidence>
<dbReference type="NCBIfam" id="TIGR00361">
    <property type="entry name" value="ComEC_Rec2"/>
    <property type="match status" value="1"/>
</dbReference>